<evidence type="ECO:0000256" key="3">
    <source>
        <dbReference type="ARBA" id="ARBA00022840"/>
    </source>
</evidence>
<evidence type="ECO:0000256" key="4">
    <source>
        <dbReference type="RuleBase" id="RU367045"/>
    </source>
</evidence>
<keyword evidence="4" id="KW-0931">ER-Golgi transport</keyword>
<dbReference type="SMART" id="SM00382">
    <property type="entry name" value="AAA"/>
    <property type="match status" value="1"/>
</dbReference>
<evidence type="ECO:0000256" key="2">
    <source>
        <dbReference type="ARBA" id="ARBA00022741"/>
    </source>
</evidence>
<keyword evidence="3 4" id="KW-0067">ATP-binding</keyword>
<dbReference type="OrthoDB" id="9982946at2759"/>
<keyword evidence="4" id="KW-0963">Cytoplasm</keyword>
<dbReference type="GO" id="GO:0016887">
    <property type="term" value="F:ATP hydrolysis activity"/>
    <property type="evidence" value="ECO:0007669"/>
    <property type="project" value="InterPro"/>
</dbReference>
<dbReference type="Gene3D" id="3.40.50.300">
    <property type="entry name" value="P-loop containing nucleotide triphosphate hydrolases"/>
    <property type="match status" value="1"/>
</dbReference>
<dbReference type="SUPFAM" id="SSF52540">
    <property type="entry name" value="P-loop containing nucleoside triphosphate hydrolases"/>
    <property type="match status" value="1"/>
</dbReference>
<dbReference type="EMBL" id="BDIP01002806">
    <property type="protein sequence ID" value="GIQ86854.1"/>
    <property type="molecule type" value="Genomic_DNA"/>
</dbReference>
<comment type="subcellular location">
    <subcellularLocation>
        <location evidence="4">Cytoplasm</location>
    </subcellularLocation>
</comment>
<evidence type="ECO:0000313" key="7">
    <source>
        <dbReference type="Proteomes" id="UP000265618"/>
    </source>
</evidence>
<gene>
    <name evidence="6" type="ORF">KIPB_008781</name>
</gene>
<dbReference type="GO" id="GO:0035494">
    <property type="term" value="P:SNARE complex disassembly"/>
    <property type="evidence" value="ECO:0007669"/>
    <property type="project" value="InterPro"/>
</dbReference>
<evidence type="ECO:0000313" key="6">
    <source>
        <dbReference type="EMBL" id="GIQ86854.1"/>
    </source>
</evidence>
<protein>
    <recommendedName>
        <fullName evidence="4">Vesicle-fusing ATPase</fullName>
        <ecNumber evidence="4">3.6.4.6</ecNumber>
    </recommendedName>
</protein>
<keyword evidence="4" id="KW-0460">Magnesium</keyword>
<dbReference type="InterPro" id="IPR003959">
    <property type="entry name" value="ATPase_AAA_core"/>
</dbReference>
<dbReference type="InterPro" id="IPR003593">
    <property type="entry name" value="AAA+_ATPase"/>
</dbReference>
<dbReference type="FunFam" id="3.40.50.300:FF:000166">
    <property type="entry name" value="vesicle-fusing ATPase isoform X1"/>
    <property type="match status" value="1"/>
</dbReference>
<keyword evidence="4" id="KW-0479">Metal-binding</keyword>
<comment type="catalytic activity">
    <reaction evidence="4">
        <text>ATP + H2O = ADP + phosphate + H(+)</text>
        <dbReference type="Rhea" id="RHEA:13065"/>
        <dbReference type="ChEBI" id="CHEBI:15377"/>
        <dbReference type="ChEBI" id="CHEBI:15378"/>
        <dbReference type="ChEBI" id="CHEBI:30616"/>
        <dbReference type="ChEBI" id="CHEBI:43474"/>
        <dbReference type="ChEBI" id="CHEBI:456216"/>
        <dbReference type="EC" id="3.6.4.6"/>
    </reaction>
</comment>
<dbReference type="AlphaFoldDB" id="A0A9K3D3W3"/>
<dbReference type="InterPro" id="IPR027417">
    <property type="entry name" value="P-loop_NTPase"/>
</dbReference>
<reference evidence="6 7" key="1">
    <citation type="journal article" date="2018" name="PLoS ONE">
        <title>The draft genome of Kipferlia bialata reveals reductive genome evolution in fornicate parasites.</title>
        <authorList>
            <person name="Tanifuji G."/>
            <person name="Takabayashi S."/>
            <person name="Kume K."/>
            <person name="Takagi M."/>
            <person name="Nakayama T."/>
            <person name="Kamikawa R."/>
            <person name="Inagaki Y."/>
            <person name="Hashimoto T."/>
        </authorList>
    </citation>
    <scope>NUCLEOTIDE SEQUENCE [LARGE SCALE GENOMIC DNA]</scope>
    <source>
        <strain evidence="6">NY0173</strain>
    </source>
</reference>
<comment type="cofactor">
    <cofactor evidence="4">
        <name>Mg(2+)</name>
        <dbReference type="ChEBI" id="CHEBI:18420"/>
    </cofactor>
    <text evidence="4">Binds 1 Mg(2+) ion per subunit.</text>
</comment>
<organism evidence="6 7">
    <name type="scientific">Kipferlia bialata</name>
    <dbReference type="NCBI Taxonomy" id="797122"/>
    <lineage>
        <taxon>Eukaryota</taxon>
        <taxon>Metamonada</taxon>
        <taxon>Carpediemonas-like organisms</taxon>
        <taxon>Kipferlia</taxon>
    </lineage>
</organism>
<dbReference type="GO" id="GO:0043001">
    <property type="term" value="P:Golgi to plasma membrane protein transport"/>
    <property type="evidence" value="ECO:0007669"/>
    <property type="project" value="TreeGrafter"/>
</dbReference>
<dbReference type="InterPro" id="IPR039812">
    <property type="entry name" value="Vesicle-fus_ATPase"/>
</dbReference>
<dbReference type="GO" id="GO:0005795">
    <property type="term" value="C:Golgi stack"/>
    <property type="evidence" value="ECO:0007669"/>
    <property type="project" value="TreeGrafter"/>
</dbReference>
<feature type="domain" description="AAA+ ATPase" evidence="5">
    <location>
        <begin position="62"/>
        <end position="197"/>
    </location>
</feature>
<keyword evidence="4" id="KW-0378">Hydrolase</keyword>
<dbReference type="CDD" id="cd00009">
    <property type="entry name" value="AAA"/>
    <property type="match status" value="1"/>
</dbReference>
<keyword evidence="4" id="KW-0813">Transport</keyword>
<dbReference type="PANTHER" id="PTHR23078:SF3">
    <property type="entry name" value="VESICLE-FUSING ATPASE"/>
    <property type="match status" value="1"/>
</dbReference>
<keyword evidence="2 4" id="KW-0547">Nucleotide-binding</keyword>
<dbReference type="PANTHER" id="PTHR23078">
    <property type="entry name" value="VESICULAR-FUSION PROTEIN NSF"/>
    <property type="match status" value="1"/>
</dbReference>
<proteinExistence type="inferred from homology"/>
<keyword evidence="4" id="KW-0653">Protein transport</keyword>
<dbReference type="Pfam" id="PF00004">
    <property type="entry name" value="AAA"/>
    <property type="match status" value="1"/>
</dbReference>
<keyword evidence="7" id="KW-1185">Reference proteome</keyword>
<dbReference type="EC" id="3.6.4.6" evidence="4"/>
<dbReference type="GO" id="GO:0046872">
    <property type="term" value="F:metal ion binding"/>
    <property type="evidence" value="ECO:0007669"/>
    <property type="project" value="UniProtKB-UniRule"/>
</dbReference>
<dbReference type="GO" id="GO:0006891">
    <property type="term" value="P:intra-Golgi vesicle-mediated transport"/>
    <property type="evidence" value="ECO:0007669"/>
    <property type="project" value="TreeGrafter"/>
</dbReference>
<name>A0A9K3D3W3_9EUKA</name>
<comment type="caution">
    <text evidence="6">The sequence shown here is derived from an EMBL/GenBank/DDBJ whole genome shotgun (WGS) entry which is preliminary data.</text>
</comment>
<evidence type="ECO:0000259" key="5">
    <source>
        <dbReference type="SMART" id="SM00382"/>
    </source>
</evidence>
<dbReference type="GO" id="GO:0005524">
    <property type="term" value="F:ATP binding"/>
    <property type="evidence" value="ECO:0007669"/>
    <property type="project" value="UniProtKB-UniRule"/>
</dbReference>
<dbReference type="Proteomes" id="UP000265618">
    <property type="component" value="Unassembled WGS sequence"/>
</dbReference>
<comment type="similarity">
    <text evidence="1 4">Belongs to the AAA ATPase family.</text>
</comment>
<accession>A0A9K3D3W3</accession>
<comment type="function">
    <text evidence="4">Required for vesicle-mediated transport. Catalyzes the fusion of transport vesicles within the Golgi cisternae. Is also required for transport from the endoplasmic reticulum to the Golgi stack. Seems to function as a fusion protein required for the delivery of cargo proteins to all compartments of the Golgi stack independent of vesicle origin.</text>
</comment>
<evidence type="ECO:0000256" key="1">
    <source>
        <dbReference type="ARBA" id="ARBA00006914"/>
    </source>
</evidence>
<sequence length="276" mass="29666">MVTADHFERALADVRPAFGVTDVDLAATYAPDGMLLADPSLPNRLSISEVLDRVPTIRNRIPLASLYLCGPAGTGRSATALQVAQAIGYDFVRVFSPASLAGSVISDSLIASKITELLENAYRAPESVVVLDDLEDLIEYGQGGLRYSQIVLQTVRAYLRKTPPAGHKMVIIATATSKMPGINVNSLFNVTVNLQPLTVGEVLDTTAAYLETRGIKGVDAATLRTELDVDSFKAAETCIPIKALMFEANSWAKTAPESTDDHLEHIVDSLRTILPL</sequence>